<dbReference type="AlphaFoldDB" id="A0AAV7P0W7"/>
<comment type="caution">
    <text evidence="1">The sequence shown here is derived from an EMBL/GenBank/DDBJ whole genome shotgun (WGS) entry which is preliminary data.</text>
</comment>
<organism evidence="1 2">
    <name type="scientific">Pleurodeles waltl</name>
    <name type="common">Iberian ribbed newt</name>
    <dbReference type="NCBI Taxonomy" id="8319"/>
    <lineage>
        <taxon>Eukaryota</taxon>
        <taxon>Metazoa</taxon>
        <taxon>Chordata</taxon>
        <taxon>Craniata</taxon>
        <taxon>Vertebrata</taxon>
        <taxon>Euteleostomi</taxon>
        <taxon>Amphibia</taxon>
        <taxon>Batrachia</taxon>
        <taxon>Caudata</taxon>
        <taxon>Salamandroidea</taxon>
        <taxon>Salamandridae</taxon>
        <taxon>Pleurodelinae</taxon>
        <taxon>Pleurodeles</taxon>
    </lineage>
</organism>
<evidence type="ECO:0000313" key="2">
    <source>
        <dbReference type="Proteomes" id="UP001066276"/>
    </source>
</evidence>
<name>A0AAV7P0W7_PLEWA</name>
<gene>
    <name evidence="1" type="ORF">NDU88_000449</name>
</gene>
<dbReference type="Proteomes" id="UP001066276">
    <property type="component" value="Chromosome 7"/>
</dbReference>
<protein>
    <submittedName>
        <fullName evidence="1">Uncharacterized protein</fullName>
    </submittedName>
</protein>
<evidence type="ECO:0000313" key="1">
    <source>
        <dbReference type="EMBL" id="KAJ1121941.1"/>
    </source>
</evidence>
<keyword evidence="2" id="KW-1185">Reference proteome</keyword>
<accession>A0AAV7P0W7</accession>
<sequence>MRAAYKKARSKKKGGMGDTGGYVAALSNVLQVKQAWLHSAAEAQRIKQMWHVLVQALTLEMDQETETQKDLARQQAPVQVQTLEPIKGRDTYLCLVMMYMGVDAEGAQGRVEERLHKRKYVTPMGVGTDIVEDGARGRQDLGWEVSGDSSEV</sequence>
<proteinExistence type="predicted"/>
<reference evidence="1" key="1">
    <citation type="journal article" date="2022" name="bioRxiv">
        <title>Sequencing and chromosome-scale assembly of the giantPleurodeles waltlgenome.</title>
        <authorList>
            <person name="Brown T."/>
            <person name="Elewa A."/>
            <person name="Iarovenko S."/>
            <person name="Subramanian E."/>
            <person name="Araus A.J."/>
            <person name="Petzold A."/>
            <person name="Susuki M."/>
            <person name="Suzuki K.-i.T."/>
            <person name="Hayashi T."/>
            <person name="Toyoda A."/>
            <person name="Oliveira C."/>
            <person name="Osipova E."/>
            <person name="Leigh N.D."/>
            <person name="Simon A."/>
            <person name="Yun M.H."/>
        </authorList>
    </citation>
    <scope>NUCLEOTIDE SEQUENCE</scope>
    <source>
        <strain evidence="1">20211129_DDA</strain>
        <tissue evidence="1">Liver</tissue>
    </source>
</reference>
<dbReference type="EMBL" id="JANPWB010000011">
    <property type="protein sequence ID" value="KAJ1121941.1"/>
    <property type="molecule type" value="Genomic_DNA"/>
</dbReference>